<evidence type="ECO:0000313" key="3">
    <source>
        <dbReference type="Proteomes" id="UP000574067"/>
    </source>
</evidence>
<name>A0A848FAU9_9BURK</name>
<dbReference type="PANTHER" id="PTHR37314">
    <property type="entry name" value="SLR0142 PROTEIN"/>
    <property type="match status" value="1"/>
</dbReference>
<feature type="transmembrane region" description="Helical" evidence="1">
    <location>
        <begin position="67"/>
        <end position="88"/>
    </location>
</feature>
<keyword evidence="3" id="KW-1185">Reference proteome</keyword>
<evidence type="ECO:0000313" key="2">
    <source>
        <dbReference type="EMBL" id="NML16418.1"/>
    </source>
</evidence>
<keyword evidence="1" id="KW-0472">Membrane</keyword>
<gene>
    <name evidence="2" type="ORF">HHL10_15655</name>
</gene>
<comment type="caution">
    <text evidence="2">The sequence shown here is derived from an EMBL/GenBank/DDBJ whole genome shotgun (WGS) entry which is preliminary data.</text>
</comment>
<evidence type="ECO:0000256" key="1">
    <source>
        <dbReference type="SAM" id="Phobius"/>
    </source>
</evidence>
<protein>
    <submittedName>
        <fullName evidence="2">DUF1275 domain-containing protein</fullName>
    </submittedName>
</protein>
<feature type="transmembrane region" description="Helical" evidence="1">
    <location>
        <begin position="21"/>
        <end position="41"/>
    </location>
</feature>
<proteinExistence type="predicted"/>
<sequence length="254" mass="26974">MPIHYSRRLTGRRRSAGANRQLGVVLAFVAGAANAGGFLAVHQYTSHMTGIVSAMADHLALGELREYLAGFGALLSFIAGSACTAILVNLARRRRMHSEYALPLVLEAVLLLGFGVLGERLSGVTGLFVPFTVMWLSFIMGLQNALVTKLSRAEIRTTHVTGLVTDVGIELGKLLYWNSPGLAGQPKVQANRARLQILLALAAAFFVGGVCGALGFKLVGYAATVPLAFVLIVLASVPAIDDLSRLGWSFKARA</sequence>
<feature type="transmembrane region" description="Helical" evidence="1">
    <location>
        <begin position="100"/>
        <end position="118"/>
    </location>
</feature>
<dbReference type="Pfam" id="PF06912">
    <property type="entry name" value="DUF1275"/>
    <property type="match status" value="1"/>
</dbReference>
<accession>A0A848FAU9</accession>
<feature type="transmembrane region" description="Helical" evidence="1">
    <location>
        <begin position="221"/>
        <end position="240"/>
    </location>
</feature>
<feature type="transmembrane region" description="Helical" evidence="1">
    <location>
        <begin position="197"/>
        <end position="215"/>
    </location>
</feature>
<organism evidence="2 3">
    <name type="scientific">Azohydromonas caseinilytica</name>
    <dbReference type="NCBI Taxonomy" id="2728836"/>
    <lineage>
        <taxon>Bacteria</taxon>
        <taxon>Pseudomonadati</taxon>
        <taxon>Pseudomonadota</taxon>
        <taxon>Betaproteobacteria</taxon>
        <taxon>Burkholderiales</taxon>
        <taxon>Sphaerotilaceae</taxon>
        <taxon>Azohydromonas</taxon>
    </lineage>
</organism>
<keyword evidence="1" id="KW-1133">Transmembrane helix</keyword>
<feature type="transmembrane region" description="Helical" evidence="1">
    <location>
        <begin position="124"/>
        <end position="147"/>
    </location>
</feature>
<reference evidence="2 3" key="1">
    <citation type="submission" date="2020-04" db="EMBL/GenBank/DDBJ databases">
        <title>Azohydromonas sp. isolated from soil.</title>
        <authorList>
            <person name="Dahal R.H."/>
        </authorList>
    </citation>
    <scope>NUCLEOTIDE SEQUENCE [LARGE SCALE GENOMIC DNA]</scope>
    <source>
        <strain evidence="2 3">G-1-1-14</strain>
    </source>
</reference>
<dbReference type="EMBL" id="JABBFW010000010">
    <property type="protein sequence ID" value="NML16418.1"/>
    <property type="molecule type" value="Genomic_DNA"/>
</dbReference>
<dbReference type="PANTHER" id="PTHR37314:SF4">
    <property type="entry name" value="UPF0700 TRANSMEMBRANE PROTEIN YOAK"/>
    <property type="match status" value="1"/>
</dbReference>
<keyword evidence="1" id="KW-0812">Transmembrane</keyword>
<dbReference type="Proteomes" id="UP000574067">
    <property type="component" value="Unassembled WGS sequence"/>
</dbReference>
<dbReference type="AlphaFoldDB" id="A0A848FAU9"/>
<dbReference type="InterPro" id="IPR010699">
    <property type="entry name" value="DUF1275"/>
</dbReference>
<dbReference type="RefSeq" id="WP_169161325.1">
    <property type="nucleotide sequence ID" value="NZ_JABBFW010000010.1"/>
</dbReference>